<accession>A0A3S0KKM4</accession>
<comment type="caution">
    <text evidence="1">The sequence shown here is derived from an EMBL/GenBank/DDBJ whole genome shotgun (WGS) entry which is preliminary data.</text>
</comment>
<sequence>MTKEKYDEYLYKYNIKTEQLLKDLNVSGNDIVFISGSVIEGFSNMGSDLDVYIIYNENFKFPENSNISNSYFGYEYTILTYQIPININLIKFKFLTEFLDEYKSKLQKENIDFSDIRKVELYHRLLCSYVIKNSELFDAIILKKMDSKNFKLACTLNRLAYSENRHDDAVGALESKDFLTAYINARSCLEKAVESIIFINGQTNPKEKWIIKRLYSVFSSTESWVPDFISLYVGQLNSLEEEELKDQTKAMVRLAFKIRNKTISMLKTTKEMEKSR</sequence>
<reference evidence="1 2" key="1">
    <citation type="submission" date="2018-12" db="EMBL/GenBank/DDBJ databases">
        <authorList>
            <person name="Yu L."/>
        </authorList>
    </citation>
    <scope>NUCLEOTIDE SEQUENCE [LARGE SCALE GENOMIC DNA]</scope>
    <source>
        <strain evidence="1 2">S5H2222</strain>
    </source>
</reference>
<protein>
    <recommendedName>
        <fullName evidence="3">Nucleotidyltransferase domain-containing protein</fullName>
    </recommendedName>
</protein>
<organism evidence="1 2">
    <name type="scientific">Lysinibacillus telephonicus</name>
    <dbReference type="NCBI Taxonomy" id="1714840"/>
    <lineage>
        <taxon>Bacteria</taxon>
        <taxon>Bacillati</taxon>
        <taxon>Bacillota</taxon>
        <taxon>Bacilli</taxon>
        <taxon>Bacillales</taxon>
        <taxon>Bacillaceae</taxon>
        <taxon>Lysinibacillus</taxon>
    </lineage>
</organism>
<dbReference type="OrthoDB" id="2861242at2"/>
<dbReference type="EMBL" id="RXNR01000012">
    <property type="protein sequence ID" value="RTQ94320.1"/>
    <property type="molecule type" value="Genomic_DNA"/>
</dbReference>
<evidence type="ECO:0000313" key="1">
    <source>
        <dbReference type="EMBL" id="RTQ94320.1"/>
    </source>
</evidence>
<gene>
    <name evidence="1" type="ORF">EKG35_06065</name>
</gene>
<dbReference type="SUPFAM" id="SSF81301">
    <property type="entry name" value="Nucleotidyltransferase"/>
    <property type="match status" value="1"/>
</dbReference>
<keyword evidence="2" id="KW-1185">Reference proteome</keyword>
<dbReference type="InterPro" id="IPR043519">
    <property type="entry name" value="NT_sf"/>
</dbReference>
<name>A0A3S0KKM4_9BACI</name>
<dbReference type="RefSeq" id="WP_148103500.1">
    <property type="nucleotide sequence ID" value="NZ_CP155468.1"/>
</dbReference>
<proteinExistence type="predicted"/>
<evidence type="ECO:0008006" key="3">
    <source>
        <dbReference type="Google" id="ProtNLM"/>
    </source>
</evidence>
<dbReference type="Proteomes" id="UP000276349">
    <property type="component" value="Unassembled WGS sequence"/>
</dbReference>
<evidence type="ECO:0000313" key="2">
    <source>
        <dbReference type="Proteomes" id="UP000276349"/>
    </source>
</evidence>
<dbReference type="AlphaFoldDB" id="A0A3S0KKM4"/>